<dbReference type="Gene3D" id="3.90.1300.10">
    <property type="entry name" value="Amidase signature (AS) domain"/>
    <property type="match status" value="1"/>
</dbReference>
<dbReference type="RefSeq" id="WP_263954717.1">
    <property type="nucleotide sequence ID" value="NZ_JAOYFC010000003.1"/>
</dbReference>
<keyword evidence="3" id="KW-1185">Reference proteome</keyword>
<evidence type="ECO:0000313" key="3">
    <source>
        <dbReference type="Proteomes" id="UP001208041"/>
    </source>
</evidence>
<comment type="caution">
    <text evidence="2">The sequence shown here is derived from an EMBL/GenBank/DDBJ whole genome shotgun (WGS) entry which is preliminary data.</text>
</comment>
<dbReference type="SUPFAM" id="SSF75304">
    <property type="entry name" value="Amidase signature (AS) enzymes"/>
    <property type="match status" value="1"/>
</dbReference>
<evidence type="ECO:0000313" key="2">
    <source>
        <dbReference type="EMBL" id="MCV6825712.1"/>
    </source>
</evidence>
<feature type="domain" description="Amidase" evidence="1">
    <location>
        <begin position="25"/>
        <end position="430"/>
    </location>
</feature>
<protein>
    <submittedName>
        <fullName evidence="2">Amidase family protein</fullName>
    </submittedName>
</protein>
<dbReference type="PANTHER" id="PTHR11895">
    <property type="entry name" value="TRANSAMIDASE"/>
    <property type="match status" value="1"/>
</dbReference>
<dbReference type="Proteomes" id="UP001208041">
    <property type="component" value="Unassembled WGS sequence"/>
</dbReference>
<organism evidence="2 3">
    <name type="scientific">Halocynthiibacter halioticoli</name>
    <dbReference type="NCBI Taxonomy" id="2986804"/>
    <lineage>
        <taxon>Bacteria</taxon>
        <taxon>Pseudomonadati</taxon>
        <taxon>Pseudomonadota</taxon>
        <taxon>Alphaproteobacteria</taxon>
        <taxon>Rhodobacterales</taxon>
        <taxon>Paracoccaceae</taxon>
        <taxon>Halocynthiibacter</taxon>
    </lineage>
</organism>
<reference evidence="2" key="1">
    <citation type="submission" date="2022-10" db="EMBL/GenBank/DDBJ databases">
        <authorList>
            <person name="Yue Y."/>
        </authorList>
    </citation>
    <scope>NUCLEOTIDE SEQUENCE</scope>
    <source>
        <strain evidence="2">Z654</strain>
    </source>
</reference>
<dbReference type="AlphaFoldDB" id="A0AAE3J0G8"/>
<dbReference type="EMBL" id="JAOYFC010000003">
    <property type="protein sequence ID" value="MCV6825712.1"/>
    <property type="molecule type" value="Genomic_DNA"/>
</dbReference>
<dbReference type="InterPro" id="IPR000120">
    <property type="entry name" value="Amidase"/>
</dbReference>
<dbReference type="InterPro" id="IPR036928">
    <property type="entry name" value="AS_sf"/>
</dbReference>
<sequence length="442" mass="46785">MDILKQTATTLGREIESGKLDPVDLCEAHIEAIEAHPNTPQIFTEVTKARARSEALAAQKRAKTGSRKGDLDGVSVSWKDLFDSAGVRTEAGSDLLKDRVPDCDADVLSTASLGGSVCIGKTHMSELAFSGLGYNPVKQTPPCVNDAEAVPGGSSSGAAASVAFGLAPLAIGSDTGGSVRIPSAWNDLVGLKTTPGRVSLKGVVPLCAKFDTVGPLCRSVEDAAHALALLEGGKAADLSEASLKGARIGVLRTVAFDMIEDEPQNGFEQSLSRLKAAGAEVSDVEFKPLVELLTYSPILFASEAYGTWKSVIEKAPEKMFPEILERFRGGADFTAADYVAAWLDVDRIRAEWCAIVAGYDAIILPTAPILPPNLKRLKTDHSYYVKMNLLALRNTRIGNLLGLCALTLPTGVPSTGISLMGQPMQEERLLRIGRAAEIAIQG</sequence>
<dbReference type="PANTHER" id="PTHR11895:SF176">
    <property type="entry name" value="AMIDASE AMID-RELATED"/>
    <property type="match status" value="1"/>
</dbReference>
<gene>
    <name evidence="2" type="ORF">OH136_14210</name>
</gene>
<evidence type="ECO:0000259" key="1">
    <source>
        <dbReference type="Pfam" id="PF01425"/>
    </source>
</evidence>
<dbReference type="Pfam" id="PF01425">
    <property type="entry name" value="Amidase"/>
    <property type="match status" value="1"/>
</dbReference>
<name>A0AAE3J0G8_9RHOB</name>
<dbReference type="InterPro" id="IPR020556">
    <property type="entry name" value="Amidase_CS"/>
</dbReference>
<dbReference type="InterPro" id="IPR023631">
    <property type="entry name" value="Amidase_dom"/>
</dbReference>
<dbReference type="GO" id="GO:0003824">
    <property type="term" value="F:catalytic activity"/>
    <property type="evidence" value="ECO:0007669"/>
    <property type="project" value="InterPro"/>
</dbReference>
<proteinExistence type="predicted"/>
<accession>A0AAE3J0G8</accession>
<dbReference type="PROSITE" id="PS00571">
    <property type="entry name" value="AMIDASES"/>
    <property type="match status" value="1"/>
</dbReference>